<feature type="transmembrane region" description="Helical" evidence="2">
    <location>
        <begin position="154"/>
        <end position="178"/>
    </location>
</feature>
<dbReference type="InterPro" id="IPR011723">
    <property type="entry name" value="Znf/thioredoxin_put"/>
</dbReference>
<evidence type="ECO:0000256" key="1">
    <source>
        <dbReference type="SAM" id="MobiDB-lite"/>
    </source>
</evidence>
<keyword evidence="6" id="KW-1185">Reference proteome</keyword>
<evidence type="ECO:0000313" key="6">
    <source>
        <dbReference type="Proteomes" id="UP000446786"/>
    </source>
</evidence>
<comment type="caution">
    <text evidence="4">The sequence shown here is derived from an EMBL/GenBank/DDBJ whole genome shotgun (WGS) entry which is preliminary data.</text>
</comment>
<dbReference type="AlphaFoldDB" id="A0A845AKJ9"/>
<evidence type="ECO:0000259" key="3">
    <source>
        <dbReference type="Pfam" id="PF13717"/>
    </source>
</evidence>
<dbReference type="InterPro" id="IPR047676">
    <property type="entry name" value="FxLYD_dom"/>
</dbReference>
<dbReference type="EMBL" id="WTYE01000001">
    <property type="protein sequence ID" value="MXP34042.1"/>
    <property type="molecule type" value="Genomic_DNA"/>
</dbReference>
<accession>A0A845AKJ9</accession>
<feature type="compositionally biased region" description="Pro residues" evidence="1">
    <location>
        <begin position="115"/>
        <end position="131"/>
    </location>
</feature>
<reference evidence="4 6" key="1">
    <citation type="submission" date="2019-12" db="EMBL/GenBank/DDBJ databases">
        <title>Genomic-based taxomic classification of the family Erythrobacteraceae.</title>
        <authorList>
            <person name="Xu L."/>
        </authorList>
    </citation>
    <scope>NUCLEOTIDE SEQUENCE [LARGE SCALE GENOMIC DNA]</scope>
    <source>
        <strain evidence="4 6">JCM 16677</strain>
    </source>
</reference>
<protein>
    <submittedName>
        <fullName evidence="4">Thioredoxin</fullName>
    </submittedName>
</protein>
<feature type="domain" description="Zinc finger/thioredoxin putative" evidence="3">
    <location>
        <begin position="1"/>
        <end position="36"/>
    </location>
</feature>
<organism evidence="4 6">
    <name type="scientific">Parerythrobacter jejuensis</name>
    <dbReference type="NCBI Taxonomy" id="795812"/>
    <lineage>
        <taxon>Bacteria</taxon>
        <taxon>Pseudomonadati</taxon>
        <taxon>Pseudomonadota</taxon>
        <taxon>Alphaproteobacteria</taxon>
        <taxon>Sphingomonadales</taxon>
        <taxon>Erythrobacteraceae</taxon>
        <taxon>Parerythrobacter</taxon>
    </lineage>
</organism>
<sequence length="289" mass="31148">MIISCPACSTRYAVPDSAIGIEGRTVRCAKCKNSWFQDGPELELTEEQQAEAAPTPAPDHHPVEETVPAPTPDSAEKVSAAPAAEPAPTPEPDREVEDDTQFAQADPYADTALDGPPPVPDVVPPPPPLPEPDPDVSQFDYQPPFKSRRNPLKIWTAAAAVFALVAVATIAAVSYFGLPSWVPVSQPTFALEQPDLVLEFPPDQQDRRTLPNDSVLFAVSGSITNVGRESRTVPNVLIVLYDDRDNKVFSWEVVPPVTSLAPGENVTINEAITDVPKRAKFADIGWSPS</sequence>
<gene>
    <name evidence="4" type="ORF">GRI94_05520</name>
    <name evidence="5" type="ORF">GRI94_19610</name>
</gene>
<evidence type="ECO:0000313" key="5">
    <source>
        <dbReference type="EMBL" id="MXP34042.1"/>
    </source>
</evidence>
<dbReference type="OrthoDB" id="7159357at2"/>
<dbReference type="Proteomes" id="UP000446786">
    <property type="component" value="Unassembled WGS sequence"/>
</dbReference>
<dbReference type="NCBIfam" id="TIGR02098">
    <property type="entry name" value="MJ0042_CXXC"/>
    <property type="match status" value="1"/>
</dbReference>
<proteinExistence type="predicted"/>
<dbReference type="EMBL" id="WTYE01000001">
    <property type="protein sequence ID" value="MXP31282.1"/>
    <property type="molecule type" value="Genomic_DNA"/>
</dbReference>
<evidence type="ECO:0000256" key="2">
    <source>
        <dbReference type="SAM" id="Phobius"/>
    </source>
</evidence>
<feature type="region of interest" description="Disordered" evidence="1">
    <location>
        <begin position="41"/>
        <end position="143"/>
    </location>
</feature>
<name>A0A845AKJ9_9SPHN</name>
<keyword evidence="2" id="KW-0812">Transmembrane</keyword>
<evidence type="ECO:0000313" key="4">
    <source>
        <dbReference type="EMBL" id="MXP31282.1"/>
    </source>
</evidence>
<dbReference type="RefSeq" id="WP_160778743.1">
    <property type="nucleotide sequence ID" value="NZ_BAAAZF010000001.1"/>
</dbReference>
<dbReference type="Pfam" id="PF13717">
    <property type="entry name" value="Zn_ribbon_4"/>
    <property type="match status" value="1"/>
</dbReference>
<keyword evidence="2" id="KW-1133">Transmembrane helix</keyword>
<keyword evidence="2" id="KW-0472">Membrane</keyword>
<dbReference type="NCBIfam" id="NF038353">
    <property type="entry name" value="FxLYD_dom"/>
    <property type="match status" value="1"/>
</dbReference>